<reference evidence="1 2" key="1">
    <citation type="submission" date="2016-10" db="EMBL/GenBank/DDBJ databases">
        <authorList>
            <person name="de Groot N.N."/>
        </authorList>
    </citation>
    <scope>NUCLEOTIDE SEQUENCE [LARGE SCALE GENOMIC DNA]</scope>
    <source>
        <strain evidence="1 2">Vu-144</strain>
    </source>
</reference>
<proteinExistence type="predicted"/>
<dbReference type="EMBL" id="FNQY01000026">
    <property type="protein sequence ID" value="SEA54173.1"/>
    <property type="molecule type" value="Genomic_DNA"/>
</dbReference>
<sequence>MKKILLTAAAATMLIVACSKDDNPVKPVDPTVEIKGDWTGASYEMTGFINGVAIEQTNKDQDELVKTLNLTLFKGTETADSIKGTYGTDSKSLLGTYVVSTTNDTTRIDAKLTLSEDQEFAFAGDVNLTSDSLIVTKGIKGDVEFGDQTADSTSTVVKFVRKK</sequence>
<gene>
    <name evidence="1" type="ORF">SAMN05192529_12641</name>
</gene>
<dbReference type="RefSeq" id="WP_091400657.1">
    <property type="nucleotide sequence ID" value="NZ_FNQY01000026.1"/>
</dbReference>
<dbReference type="Proteomes" id="UP000199041">
    <property type="component" value="Unassembled WGS sequence"/>
</dbReference>
<protein>
    <submittedName>
        <fullName evidence="1">Uncharacterized protein</fullName>
    </submittedName>
</protein>
<dbReference type="PROSITE" id="PS51257">
    <property type="entry name" value="PROKAR_LIPOPROTEIN"/>
    <property type="match status" value="1"/>
</dbReference>
<dbReference type="AlphaFoldDB" id="A0A1H4C1H9"/>
<keyword evidence="2" id="KW-1185">Reference proteome</keyword>
<accession>A0A1H4C1H9</accession>
<evidence type="ECO:0000313" key="2">
    <source>
        <dbReference type="Proteomes" id="UP000199041"/>
    </source>
</evidence>
<organism evidence="1 2">
    <name type="scientific">Arachidicoccus rhizosphaerae</name>
    <dbReference type="NCBI Taxonomy" id="551991"/>
    <lineage>
        <taxon>Bacteria</taxon>
        <taxon>Pseudomonadati</taxon>
        <taxon>Bacteroidota</taxon>
        <taxon>Chitinophagia</taxon>
        <taxon>Chitinophagales</taxon>
        <taxon>Chitinophagaceae</taxon>
        <taxon>Arachidicoccus</taxon>
    </lineage>
</organism>
<evidence type="ECO:0000313" key="1">
    <source>
        <dbReference type="EMBL" id="SEA54173.1"/>
    </source>
</evidence>
<dbReference type="OrthoDB" id="672284at2"/>
<name>A0A1H4C1H9_9BACT</name>